<dbReference type="GO" id="GO:0016747">
    <property type="term" value="F:acyltransferase activity, transferring groups other than amino-acyl groups"/>
    <property type="evidence" value="ECO:0007669"/>
    <property type="project" value="InterPro"/>
</dbReference>
<dbReference type="GO" id="GO:0000271">
    <property type="term" value="P:polysaccharide biosynthetic process"/>
    <property type="evidence" value="ECO:0007669"/>
    <property type="project" value="TreeGrafter"/>
</dbReference>
<proteinExistence type="predicted"/>
<dbReference type="EMBL" id="LOMY01000108">
    <property type="protein sequence ID" value="OCQ51694.1"/>
    <property type="molecule type" value="Genomic_DNA"/>
</dbReference>
<name>A0A1C0U1A3_9GAMM</name>
<evidence type="ECO:0000313" key="3">
    <source>
        <dbReference type="Proteomes" id="UP000093476"/>
    </source>
</evidence>
<dbReference type="PANTHER" id="PTHR23028">
    <property type="entry name" value="ACETYLTRANSFERASE"/>
    <property type="match status" value="1"/>
</dbReference>
<comment type="caution">
    <text evidence="2">The sequence shown here is derived from an EMBL/GenBank/DDBJ whole genome shotgun (WGS) entry which is preliminary data.</text>
</comment>
<gene>
    <name evidence="2" type="primary">oatA</name>
    <name evidence="2" type="ORF">Ppb6_03087</name>
</gene>
<reference evidence="2 3" key="1">
    <citation type="submission" date="2015-12" db="EMBL/GenBank/DDBJ databases">
        <title>Genome comparisons provide insights into the role of secondary metabolites in the pathogenic phase of the Photorhabdus life cycle.</title>
        <authorList>
            <person name="Tobias N.J."/>
            <person name="Mishra B."/>
            <person name="Gupta D.K."/>
            <person name="Thines M."/>
            <person name="Stinear T.P."/>
            <person name="Bode H.B."/>
        </authorList>
    </citation>
    <scope>NUCLEOTIDE SEQUENCE [LARGE SCALE GENOMIC DNA]</scope>
    <source>
        <strain evidence="2 3">PB68.1</strain>
    </source>
</reference>
<dbReference type="EC" id="2.3.1.-" evidence="2"/>
<feature type="domain" description="Acyltransferase 3" evidence="1">
    <location>
        <begin position="15"/>
        <end position="339"/>
    </location>
</feature>
<organism evidence="2 3">
    <name type="scientific">Photorhabdus australis subsp. thailandensis</name>
    <dbReference type="NCBI Taxonomy" id="2805096"/>
    <lineage>
        <taxon>Bacteria</taxon>
        <taxon>Pseudomonadati</taxon>
        <taxon>Pseudomonadota</taxon>
        <taxon>Gammaproteobacteria</taxon>
        <taxon>Enterobacterales</taxon>
        <taxon>Morganellaceae</taxon>
        <taxon>Photorhabdus</taxon>
    </lineage>
</organism>
<dbReference type="RefSeq" id="WP_074439145.1">
    <property type="nucleotide sequence ID" value="NZ_CAWMQZ010000108.1"/>
</dbReference>
<dbReference type="Proteomes" id="UP000093476">
    <property type="component" value="Unassembled WGS sequence"/>
</dbReference>
<dbReference type="STRING" id="286156.Ppb6_03087"/>
<dbReference type="Pfam" id="PF01757">
    <property type="entry name" value="Acyl_transf_3"/>
    <property type="match status" value="1"/>
</dbReference>
<protein>
    <submittedName>
        <fullName evidence="2">O-acetyltransferase OatA</fullName>
        <ecNumber evidence="2">2.3.1.-</ecNumber>
    </submittedName>
</protein>
<dbReference type="PATRIC" id="fig|286156.4.peg.3510"/>
<dbReference type="InterPro" id="IPR002656">
    <property type="entry name" value="Acyl_transf_3_dom"/>
</dbReference>
<keyword evidence="2" id="KW-0808">Transferase</keyword>
<evidence type="ECO:0000259" key="1">
    <source>
        <dbReference type="Pfam" id="PF01757"/>
    </source>
</evidence>
<dbReference type="PANTHER" id="PTHR23028:SF53">
    <property type="entry name" value="ACYL_TRANSF_3 DOMAIN-CONTAINING PROTEIN"/>
    <property type="match status" value="1"/>
</dbReference>
<dbReference type="InterPro" id="IPR050879">
    <property type="entry name" value="Acyltransferase_3"/>
</dbReference>
<accession>A0A1C0U1A3</accession>
<dbReference type="GO" id="GO:0016020">
    <property type="term" value="C:membrane"/>
    <property type="evidence" value="ECO:0007669"/>
    <property type="project" value="TreeGrafter"/>
</dbReference>
<keyword evidence="2" id="KW-0012">Acyltransferase</keyword>
<sequence length="367" mass="42276">MNSNKLIKNTEIHTLSFLRGISALYVMLAHILIWGGYKGYFPNPKVAVDVFIFISGFLIASRLDSQKTHLGTFYLKRFFRIAPAYYFTIAIIVLVYPLMRDGLIFIQSLDREHWPVGGIYDSATVKYNLYNIVMHLSFIFGLSPTFSQYSYIGDWSISLEMQFYLIAPFIFYFFKRKSAIVIISLLSIIISIIAKETAPALGFREQSLLIYKIHIFMLGAVTYEYLKTYGLNKYILLATAMGIIATQFWIQRYNLISNNSSMYLILTLTLMSIKNKTDDIFNNFLVSFLSQISYSLYLIHGIFIALSGYIYSINHNNLSDKVPLLYFIAIITIPLSISCAYVMSKYIEKNGIYFCKMLIQKKSQITL</sequence>
<keyword evidence="3" id="KW-1185">Reference proteome</keyword>
<evidence type="ECO:0000313" key="2">
    <source>
        <dbReference type="EMBL" id="OCQ51694.1"/>
    </source>
</evidence>
<dbReference type="AlphaFoldDB" id="A0A1C0U1A3"/>